<evidence type="ECO:0000313" key="1">
    <source>
        <dbReference type="EMBL" id="GAH42751.1"/>
    </source>
</evidence>
<dbReference type="EMBL" id="BARU01013958">
    <property type="protein sequence ID" value="GAH42751.1"/>
    <property type="molecule type" value="Genomic_DNA"/>
</dbReference>
<gene>
    <name evidence="1" type="ORF">S03H2_24904</name>
</gene>
<organism evidence="1">
    <name type="scientific">marine sediment metagenome</name>
    <dbReference type="NCBI Taxonomy" id="412755"/>
    <lineage>
        <taxon>unclassified sequences</taxon>
        <taxon>metagenomes</taxon>
        <taxon>ecological metagenomes</taxon>
    </lineage>
</organism>
<sequence length="178" mass="20518">RYLTCPIKEALGEEAFEIYFSRGRMNVLKSILEGKLDLSKDLAEFVYQCSECGNCTEVCHQTQNEYIVCNTSKWIDHVEVWNALRKDLVEAGFAPLERHAELIDYMKNDEMMNPYGESKVKKVEWVREFTNIKNKVLTPIFLNSSTLCFTRSSTDFSSPIRSAIDPQHHSSFTIAISF</sequence>
<protein>
    <recommendedName>
        <fullName evidence="2">4Fe-4S ferredoxin-type domain-containing protein</fullName>
    </recommendedName>
</protein>
<reference evidence="1" key="1">
    <citation type="journal article" date="2014" name="Front. Microbiol.">
        <title>High frequency of phylogenetically diverse reductive dehalogenase-homologous genes in deep subseafloor sedimentary metagenomes.</title>
        <authorList>
            <person name="Kawai M."/>
            <person name="Futagami T."/>
            <person name="Toyoda A."/>
            <person name="Takaki Y."/>
            <person name="Nishi S."/>
            <person name="Hori S."/>
            <person name="Arai W."/>
            <person name="Tsubouchi T."/>
            <person name="Morono Y."/>
            <person name="Uchiyama I."/>
            <person name="Ito T."/>
            <person name="Fujiyama A."/>
            <person name="Inagaki F."/>
            <person name="Takami H."/>
        </authorList>
    </citation>
    <scope>NUCLEOTIDE SEQUENCE</scope>
    <source>
        <strain evidence="1">Expedition CK06-06</strain>
    </source>
</reference>
<proteinExistence type="predicted"/>
<feature type="non-terminal residue" evidence="1">
    <location>
        <position position="1"/>
    </location>
</feature>
<dbReference type="SUPFAM" id="SSF46548">
    <property type="entry name" value="alpha-helical ferredoxin"/>
    <property type="match status" value="1"/>
</dbReference>
<feature type="non-terminal residue" evidence="1">
    <location>
        <position position="178"/>
    </location>
</feature>
<accession>X1FAS1</accession>
<comment type="caution">
    <text evidence="1">The sequence shown here is derived from an EMBL/GenBank/DDBJ whole genome shotgun (WGS) entry which is preliminary data.</text>
</comment>
<name>X1FAS1_9ZZZZ</name>
<evidence type="ECO:0008006" key="2">
    <source>
        <dbReference type="Google" id="ProtNLM"/>
    </source>
</evidence>
<dbReference type="AlphaFoldDB" id="X1FAS1"/>